<evidence type="ECO:0000256" key="8">
    <source>
        <dbReference type="PROSITE-ProRule" id="PRU01026"/>
    </source>
</evidence>
<evidence type="ECO:0000256" key="7">
    <source>
        <dbReference type="HAMAP-Rule" id="MF_00607"/>
    </source>
</evidence>
<feature type="binding site" evidence="7 8">
    <location>
        <position position="18"/>
    </location>
    <ligand>
        <name>S-adenosyl-L-methionine</name>
        <dbReference type="ChEBI" id="CHEBI:59789"/>
    </ligand>
</feature>
<protein>
    <recommendedName>
        <fullName evidence="7">Ribosomal RNA small subunit methyltransferase A</fullName>
        <ecNumber evidence="7">2.1.1.182</ecNumber>
    </recommendedName>
    <alternativeName>
        <fullName evidence="7">16S rRNA (adenine(1518)-N(6)/adenine(1519)-N(6))-dimethyltransferase</fullName>
    </alternativeName>
    <alternativeName>
        <fullName evidence="7">16S rRNA dimethyladenosine transferase</fullName>
    </alternativeName>
    <alternativeName>
        <fullName evidence="7">16S rRNA dimethylase</fullName>
    </alternativeName>
    <alternativeName>
        <fullName evidence="7">S-adenosylmethionine-6-N', N'-adenosyl(rRNA) dimethyltransferase</fullName>
    </alternativeName>
</protein>
<dbReference type="PATRIC" id="fig|1560234.3.peg.2601"/>
<feature type="domain" description="Ribosomal RNA adenine methylase transferase N-terminal" evidence="9">
    <location>
        <begin position="25"/>
        <end position="198"/>
    </location>
</feature>
<feature type="binding site" evidence="7 8">
    <location>
        <position position="93"/>
    </location>
    <ligand>
        <name>S-adenosyl-L-methionine</name>
        <dbReference type="ChEBI" id="CHEBI:59789"/>
    </ligand>
</feature>
<dbReference type="AlphaFoldDB" id="A0A1B7XJN0"/>
<evidence type="ECO:0000256" key="5">
    <source>
        <dbReference type="ARBA" id="ARBA00022691"/>
    </source>
</evidence>
<dbReference type="SMART" id="SM00650">
    <property type="entry name" value="rADc"/>
    <property type="match status" value="1"/>
</dbReference>
<dbReference type="EMBL" id="JXMS01000004">
    <property type="protein sequence ID" value="OBQ55730.1"/>
    <property type="molecule type" value="Genomic_DNA"/>
</dbReference>
<sequence length="272" mass="30343">MALDIKQGPRAKKSLGQNFLQDKNTANRIVDALKIEADDHVIEIGPGPGALTHLIHDRKPAWFTILEKDNHWAHEHKRQPPAGDPELQVVLTDALLFPWENLTSDKPWKVIGNLPYNVASPLMWDILSKATGLKRAVFMIQKEVGDRIVAAPSSKQYGALSVWLQSFCKPKREFIVPPGVFIPRPKVDSAVLSFVPIPVEERDFDPAALSWLLKVTFQQRRKQLQKILKGCIASGIDDALEKAGVVGTARPETLTTRQFQLLADALKSCPKK</sequence>
<dbReference type="PANTHER" id="PTHR11727:SF7">
    <property type="entry name" value="DIMETHYLADENOSINE TRANSFERASE-RELATED"/>
    <property type="match status" value="1"/>
</dbReference>
<evidence type="ECO:0000259" key="9">
    <source>
        <dbReference type="SMART" id="SM00650"/>
    </source>
</evidence>
<accession>A0A1B7XJN0</accession>
<evidence type="ECO:0000313" key="10">
    <source>
        <dbReference type="EMBL" id="OBQ55730.1"/>
    </source>
</evidence>
<feature type="binding site" evidence="7 8">
    <location>
        <position position="20"/>
    </location>
    <ligand>
        <name>S-adenosyl-L-methionine</name>
        <dbReference type="ChEBI" id="CHEBI:59789"/>
    </ligand>
</feature>
<dbReference type="InterPro" id="IPR029063">
    <property type="entry name" value="SAM-dependent_MTases_sf"/>
</dbReference>
<evidence type="ECO:0000256" key="4">
    <source>
        <dbReference type="ARBA" id="ARBA00022679"/>
    </source>
</evidence>
<dbReference type="SUPFAM" id="SSF53335">
    <property type="entry name" value="S-adenosyl-L-methionine-dependent methyltransferases"/>
    <property type="match status" value="1"/>
</dbReference>
<dbReference type="InterPro" id="IPR020598">
    <property type="entry name" value="rRNA_Ade_methylase_Trfase_N"/>
</dbReference>
<dbReference type="NCBIfam" id="TIGR00755">
    <property type="entry name" value="ksgA"/>
    <property type="match status" value="1"/>
</dbReference>
<dbReference type="HAMAP" id="MF_00607">
    <property type="entry name" value="16SrRNA_methyltr_A"/>
    <property type="match status" value="1"/>
</dbReference>
<evidence type="ECO:0000313" key="11">
    <source>
        <dbReference type="Proteomes" id="UP000091979"/>
    </source>
</evidence>
<keyword evidence="2 7" id="KW-0698">rRNA processing</keyword>
<dbReference type="Gene3D" id="3.40.50.150">
    <property type="entry name" value="Vaccinia Virus protein VP39"/>
    <property type="match status" value="1"/>
</dbReference>
<keyword evidence="5 7" id="KW-0949">S-adenosyl-L-methionine</keyword>
<dbReference type="InterPro" id="IPR023165">
    <property type="entry name" value="rRNA_Ade_diMease-like_C"/>
</dbReference>
<comment type="similarity">
    <text evidence="7">Belongs to the class I-like SAM-binding methyltransferase superfamily. rRNA adenine N(6)-methyltransferase family. RsmA subfamily.</text>
</comment>
<reference evidence="10 11" key="1">
    <citation type="submission" date="2015-01" db="EMBL/GenBank/DDBJ databases">
        <title>Desulfovibrio sp. JC271 draft genome sequence.</title>
        <authorList>
            <person name="Shivani Y."/>
            <person name="Subhash Y."/>
            <person name="Sasikala C."/>
            <person name="Ramana C.V."/>
        </authorList>
    </citation>
    <scope>NUCLEOTIDE SEQUENCE [LARGE SCALE GENOMIC DNA]</scope>
    <source>
        <strain evidence="10 11">JC271</strain>
    </source>
</reference>
<evidence type="ECO:0000256" key="2">
    <source>
        <dbReference type="ARBA" id="ARBA00022552"/>
    </source>
</evidence>
<proteinExistence type="inferred from homology"/>
<feature type="binding site" evidence="7 8">
    <location>
        <position position="113"/>
    </location>
    <ligand>
        <name>S-adenosyl-L-methionine</name>
        <dbReference type="ChEBI" id="CHEBI:59789"/>
    </ligand>
</feature>
<comment type="caution">
    <text evidence="10">The sequence shown here is derived from an EMBL/GenBank/DDBJ whole genome shotgun (WGS) entry which is preliminary data.</text>
</comment>
<dbReference type="InterPro" id="IPR001737">
    <property type="entry name" value="KsgA/Erm"/>
</dbReference>
<dbReference type="PANTHER" id="PTHR11727">
    <property type="entry name" value="DIMETHYLADENOSINE TRANSFERASE"/>
    <property type="match status" value="1"/>
</dbReference>
<evidence type="ECO:0000256" key="3">
    <source>
        <dbReference type="ARBA" id="ARBA00022603"/>
    </source>
</evidence>
<dbReference type="Gene3D" id="1.10.8.100">
    <property type="entry name" value="Ribosomal RNA adenine dimethylase-like, domain 2"/>
    <property type="match status" value="1"/>
</dbReference>
<evidence type="ECO:0000256" key="1">
    <source>
        <dbReference type="ARBA" id="ARBA00022490"/>
    </source>
</evidence>
<dbReference type="Pfam" id="PF00398">
    <property type="entry name" value="RrnaAD"/>
    <property type="match status" value="1"/>
</dbReference>
<organism evidence="10 11">
    <name type="scientific">Halodesulfovibrio spirochaetisodalis</name>
    <dbReference type="NCBI Taxonomy" id="1560234"/>
    <lineage>
        <taxon>Bacteria</taxon>
        <taxon>Pseudomonadati</taxon>
        <taxon>Thermodesulfobacteriota</taxon>
        <taxon>Desulfovibrionia</taxon>
        <taxon>Desulfovibrionales</taxon>
        <taxon>Desulfovibrionaceae</taxon>
        <taxon>Halodesulfovibrio</taxon>
    </lineage>
</organism>
<dbReference type="EC" id="2.1.1.182" evidence="7"/>
<dbReference type="InterPro" id="IPR011530">
    <property type="entry name" value="rRNA_adenine_dimethylase"/>
</dbReference>
<gene>
    <name evidence="7" type="primary">rsmA</name>
    <name evidence="7" type="synonym">ksgA</name>
    <name evidence="10" type="ORF">SP90_03650</name>
</gene>
<feature type="binding site" evidence="7 8">
    <location>
        <position position="45"/>
    </location>
    <ligand>
        <name>S-adenosyl-L-methionine</name>
        <dbReference type="ChEBI" id="CHEBI:59789"/>
    </ligand>
</feature>
<dbReference type="OrthoDB" id="9814755at2"/>
<keyword evidence="11" id="KW-1185">Reference proteome</keyword>
<evidence type="ECO:0000256" key="6">
    <source>
        <dbReference type="ARBA" id="ARBA00022884"/>
    </source>
</evidence>
<feature type="binding site" evidence="7 8">
    <location>
        <position position="67"/>
    </location>
    <ligand>
        <name>S-adenosyl-L-methionine</name>
        <dbReference type="ChEBI" id="CHEBI:59789"/>
    </ligand>
</feature>
<keyword evidence="3 7" id="KW-0489">Methyltransferase</keyword>
<keyword evidence="6 7" id="KW-0694">RNA-binding</keyword>
<keyword evidence="4 7" id="KW-0808">Transferase</keyword>
<keyword evidence="1 7" id="KW-0963">Cytoplasm</keyword>
<comment type="function">
    <text evidence="7">Specifically dimethylates two adjacent adenosines (A1518 and A1519) in the loop of a conserved hairpin near the 3'-end of 16S rRNA in the 30S particle. May play a critical role in biogenesis of 30S subunits.</text>
</comment>
<comment type="catalytic activity">
    <reaction evidence="7">
        <text>adenosine(1518)/adenosine(1519) in 16S rRNA + 4 S-adenosyl-L-methionine = N(6)-dimethyladenosine(1518)/N(6)-dimethyladenosine(1519) in 16S rRNA + 4 S-adenosyl-L-homocysteine + 4 H(+)</text>
        <dbReference type="Rhea" id="RHEA:19609"/>
        <dbReference type="Rhea" id="RHEA-COMP:10232"/>
        <dbReference type="Rhea" id="RHEA-COMP:10233"/>
        <dbReference type="ChEBI" id="CHEBI:15378"/>
        <dbReference type="ChEBI" id="CHEBI:57856"/>
        <dbReference type="ChEBI" id="CHEBI:59789"/>
        <dbReference type="ChEBI" id="CHEBI:74411"/>
        <dbReference type="ChEBI" id="CHEBI:74493"/>
        <dbReference type="EC" id="2.1.1.182"/>
    </reaction>
</comment>
<comment type="subcellular location">
    <subcellularLocation>
        <location evidence="7">Cytoplasm</location>
    </subcellularLocation>
</comment>
<dbReference type="RefSeq" id="WP_066852708.1">
    <property type="nucleotide sequence ID" value="NZ_JXMS01000004.1"/>
</dbReference>
<name>A0A1B7XJN0_9BACT</name>
<dbReference type="PROSITE" id="PS51689">
    <property type="entry name" value="SAM_RNA_A_N6_MT"/>
    <property type="match status" value="1"/>
</dbReference>
<dbReference type="STRING" id="1560234.SP90_03650"/>
<dbReference type="Proteomes" id="UP000091979">
    <property type="component" value="Unassembled WGS sequence"/>
</dbReference>
<dbReference type="GO" id="GO:0003723">
    <property type="term" value="F:RNA binding"/>
    <property type="evidence" value="ECO:0007669"/>
    <property type="project" value="UniProtKB-UniRule"/>
</dbReference>
<dbReference type="GO" id="GO:0052908">
    <property type="term" value="F:16S rRNA (adenine(1518)-N(6)/adenine(1519)-N(6))-dimethyltransferase activity"/>
    <property type="evidence" value="ECO:0007669"/>
    <property type="project" value="UniProtKB-EC"/>
</dbReference>
<dbReference type="GO" id="GO:0005829">
    <property type="term" value="C:cytosol"/>
    <property type="evidence" value="ECO:0007669"/>
    <property type="project" value="TreeGrafter"/>
</dbReference>